<feature type="disulfide bond" evidence="6">
    <location>
        <begin position="25"/>
        <end position="35"/>
    </location>
</feature>
<dbReference type="FunFam" id="3.10.250.10:FF:000007">
    <property type="entry name" value="Soluble scavenger receptor cysteine-rich domain-containing protein SSC5D"/>
    <property type="match status" value="1"/>
</dbReference>
<feature type="non-terminal residue" evidence="8">
    <location>
        <position position="1"/>
    </location>
</feature>
<proteinExistence type="predicted"/>
<dbReference type="Pfam" id="PF00530">
    <property type="entry name" value="SRCR"/>
    <property type="match status" value="2"/>
</dbReference>
<dbReference type="Gene3D" id="3.10.250.10">
    <property type="entry name" value="SRCR-like domain"/>
    <property type="match status" value="2"/>
</dbReference>
<evidence type="ECO:0000256" key="2">
    <source>
        <dbReference type="ARBA" id="ARBA00022737"/>
    </source>
</evidence>
<feature type="disulfide bond" evidence="6">
    <location>
        <begin position="134"/>
        <end position="144"/>
    </location>
</feature>
<keyword evidence="9" id="KW-1185">Reference proteome</keyword>
<comment type="caution">
    <text evidence="8">The sequence shown here is derived from an EMBL/GenBank/DDBJ whole genome shotgun (WGS) entry which is preliminary data.</text>
</comment>
<organism evidence="8 9">
    <name type="scientific">Batillaria attramentaria</name>
    <dbReference type="NCBI Taxonomy" id="370345"/>
    <lineage>
        <taxon>Eukaryota</taxon>
        <taxon>Metazoa</taxon>
        <taxon>Spiralia</taxon>
        <taxon>Lophotrochozoa</taxon>
        <taxon>Mollusca</taxon>
        <taxon>Gastropoda</taxon>
        <taxon>Caenogastropoda</taxon>
        <taxon>Sorbeoconcha</taxon>
        <taxon>Cerithioidea</taxon>
        <taxon>Batillariidae</taxon>
        <taxon>Batillaria</taxon>
    </lineage>
</organism>
<dbReference type="EMBL" id="JACVVK020000061">
    <property type="protein sequence ID" value="KAK7497162.1"/>
    <property type="molecule type" value="Genomic_DNA"/>
</dbReference>
<comment type="caution">
    <text evidence="6">Lacks conserved residue(s) required for the propagation of feature annotation.</text>
</comment>
<sequence>KVPIVRPRAHYGQGSGPIWLDDLACTGQETDVFQCSHRGLGNHSCAHYEDVGVDCKPPMQIRLVGGGRPSAGRVEINIGGLWGTLCDDSFDHKDTDKDEAICSFLGYANQTPKVYPRSYYGPGSGLIWIDNFDCSANKMDLEQCLSPDDSHTCHHTEDVGVDCQPWLDPPKDPPILEGVTANDSFLEGSSVTLRCTVPGGKPLVSDVDIVCSNQERAIPAVETLTVEDNSVSKNITIQHLEASDDGAVSDRLVHACHDKTPGEDNPNYTSLATPDAPTQENVYDSLSVGHPYVNVP</sequence>
<dbReference type="SMART" id="SM00202">
    <property type="entry name" value="SR"/>
    <property type="match status" value="2"/>
</dbReference>
<keyword evidence="5" id="KW-0325">Glycoprotein</keyword>
<dbReference type="SUPFAM" id="SSF56487">
    <property type="entry name" value="SRCR-like"/>
    <property type="match status" value="2"/>
</dbReference>
<dbReference type="InterPro" id="IPR001190">
    <property type="entry name" value="SRCR"/>
</dbReference>
<evidence type="ECO:0000256" key="3">
    <source>
        <dbReference type="ARBA" id="ARBA00023157"/>
    </source>
</evidence>
<feature type="domain" description="SRCR" evidence="7">
    <location>
        <begin position="61"/>
        <end position="164"/>
    </location>
</feature>
<dbReference type="Proteomes" id="UP001519460">
    <property type="component" value="Unassembled WGS sequence"/>
</dbReference>
<evidence type="ECO:0000313" key="9">
    <source>
        <dbReference type="Proteomes" id="UP001519460"/>
    </source>
</evidence>
<evidence type="ECO:0000259" key="7">
    <source>
        <dbReference type="PROSITE" id="PS50287"/>
    </source>
</evidence>
<gene>
    <name evidence="8" type="ORF">BaRGS_00011692</name>
</gene>
<dbReference type="AlphaFoldDB" id="A0ABD0LC55"/>
<dbReference type="PRINTS" id="PR00258">
    <property type="entry name" value="SPERACTRCPTR"/>
</dbReference>
<evidence type="ECO:0000256" key="5">
    <source>
        <dbReference type="ARBA" id="ARBA00023180"/>
    </source>
</evidence>
<evidence type="ECO:0000256" key="1">
    <source>
        <dbReference type="ARBA" id="ARBA00022729"/>
    </source>
</evidence>
<keyword evidence="4" id="KW-0675">Receptor</keyword>
<feature type="domain" description="SRCR" evidence="7">
    <location>
        <begin position="1"/>
        <end position="56"/>
    </location>
</feature>
<evidence type="ECO:0000256" key="6">
    <source>
        <dbReference type="PROSITE-ProRule" id="PRU00196"/>
    </source>
</evidence>
<evidence type="ECO:0000256" key="4">
    <source>
        <dbReference type="ARBA" id="ARBA00023170"/>
    </source>
</evidence>
<name>A0ABD0LC55_9CAEN</name>
<dbReference type="PANTHER" id="PTHR48071">
    <property type="entry name" value="SRCR DOMAIN-CONTAINING PROTEIN"/>
    <property type="match status" value="1"/>
</dbReference>
<dbReference type="InterPro" id="IPR036772">
    <property type="entry name" value="SRCR-like_dom_sf"/>
</dbReference>
<reference evidence="8 9" key="1">
    <citation type="journal article" date="2023" name="Sci. Data">
        <title>Genome assembly of the Korean intertidal mud-creeper Batillaria attramentaria.</title>
        <authorList>
            <person name="Patra A.K."/>
            <person name="Ho P.T."/>
            <person name="Jun S."/>
            <person name="Lee S.J."/>
            <person name="Kim Y."/>
            <person name="Won Y.J."/>
        </authorList>
    </citation>
    <scope>NUCLEOTIDE SEQUENCE [LARGE SCALE GENOMIC DNA]</scope>
    <source>
        <strain evidence="8">Wonlab-2016</strain>
    </source>
</reference>
<feature type="disulfide bond" evidence="6">
    <location>
        <begin position="102"/>
        <end position="163"/>
    </location>
</feature>
<keyword evidence="3 6" id="KW-1015">Disulfide bond</keyword>
<accession>A0ABD0LC55</accession>
<dbReference type="PROSITE" id="PS50287">
    <property type="entry name" value="SRCR_2"/>
    <property type="match status" value="2"/>
</dbReference>
<keyword evidence="1" id="KW-0732">Signal</keyword>
<protein>
    <recommendedName>
        <fullName evidence="7">SRCR domain-containing protein</fullName>
    </recommendedName>
</protein>
<evidence type="ECO:0000313" key="8">
    <source>
        <dbReference type="EMBL" id="KAK7497162.1"/>
    </source>
</evidence>
<keyword evidence="2" id="KW-0677">Repeat</keyword>
<dbReference type="PANTHER" id="PTHR48071:SF18">
    <property type="entry name" value="DELETED IN MALIGNANT BRAIN TUMORS 1 PROTEIN-RELATED"/>
    <property type="match status" value="1"/>
</dbReference>